<comment type="caution">
    <text evidence="1">The sequence shown here is derived from an EMBL/GenBank/DDBJ whole genome shotgun (WGS) entry which is preliminary data.</text>
</comment>
<reference evidence="1 2" key="1">
    <citation type="journal article" date="2019" name="Microorganisms">
        <title>Characteristics of Carbapenem-Resistant and Colistin-Resistant Escherichia coli Co-Producing NDM-1 and MCR-1 from Pig Farms in China.</title>
        <authorList>
            <person name="Peng Z."/>
            <person name="Li X."/>
            <person name="Hu Z."/>
            <person name="Li Z."/>
            <person name="Lv Y."/>
            <person name="Lei M."/>
            <person name="Wu B."/>
            <person name="Chen H."/>
            <person name="Wang X."/>
        </authorList>
    </citation>
    <scope>NUCLEOTIDE SEQUENCE [LARGE SCALE GENOMIC DNA]</scope>
    <source>
        <strain evidence="1 2">RXD010</strain>
    </source>
</reference>
<sequence length="53" mass="6202">STQPSHVLGAMFEDEERSNHSIRFSFNELTTENEINAIVAEIHKIYFKFKEES</sequence>
<dbReference type="EMBL" id="SQQU01000395">
    <property type="protein sequence ID" value="MQS33930.1"/>
    <property type="molecule type" value="Genomic_DNA"/>
</dbReference>
<dbReference type="Proteomes" id="UP000460351">
    <property type="component" value="Unassembled WGS sequence"/>
</dbReference>
<dbReference type="AlphaFoldDB" id="A0AA43V2L7"/>
<organism evidence="1 2">
    <name type="scientific">Escherichia coli</name>
    <dbReference type="NCBI Taxonomy" id="562"/>
    <lineage>
        <taxon>Bacteria</taxon>
        <taxon>Pseudomonadati</taxon>
        <taxon>Pseudomonadota</taxon>
        <taxon>Gammaproteobacteria</taxon>
        <taxon>Enterobacterales</taxon>
        <taxon>Enterobacteriaceae</taxon>
        <taxon>Escherichia</taxon>
    </lineage>
</organism>
<feature type="non-terminal residue" evidence="1">
    <location>
        <position position="1"/>
    </location>
</feature>
<protein>
    <submittedName>
        <fullName evidence="1">Cysteine desulfurase NifS</fullName>
    </submittedName>
</protein>
<accession>A0AA43V2L7</accession>
<dbReference type="Gene3D" id="3.90.1150.10">
    <property type="entry name" value="Aspartate Aminotransferase, domain 1"/>
    <property type="match status" value="1"/>
</dbReference>
<proteinExistence type="predicted"/>
<gene>
    <name evidence="1" type="ORF">E4K51_28515</name>
</gene>
<dbReference type="InterPro" id="IPR015422">
    <property type="entry name" value="PyrdxlP-dep_Trfase_small"/>
</dbReference>
<name>A0AA43V2L7_ECOLX</name>
<evidence type="ECO:0000313" key="1">
    <source>
        <dbReference type="EMBL" id="MQS33930.1"/>
    </source>
</evidence>
<evidence type="ECO:0000313" key="2">
    <source>
        <dbReference type="Proteomes" id="UP000460351"/>
    </source>
</evidence>